<evidence type="ECO:0000256" key="5">
    <source>
        <dbReference type="ARBA" id="ARBA00023136"/>
    </source>
</evidence>
<comment type="subcellular location">
    <subcellularLocation>
        <location evidence="1">Cell membrane</location>
        <topology evidence="1">Multi-pass membrane protein</topology>
    </subcellularLocation>
</comment>
<protein>
    <submittedName>
        <fullName evidence="8">Competence protein</fullName>
    </submittedName>
</protein>
<dbReference type="Pfam" id="PF03772">
    <property type="entry name" value="Competence"/>
    <property type="match status" value="1"/>
</dbReference>
<evidence type="ECO:0000256" key="6">
    <source>
        <dbReference type="SAM" id="Phobius"/>
    </source>
</evidence>
<dbReference type="GO" id="GO:0005886">
    <property type="term" value="C:plasma membrane"/>
    <property type="evidence" value="ECO:0007669"/>
    <property type="project" value="UniProtKB-SubCell"/>
</dbReference>
<accession>A0A343JDS7</accession>
<keyword evidence="2" id="KW-1003">Cell membrane</keyword>
<dbReference type="KEGG" id="cia:BEN51_09385"/>
<feature type="domain" description="ComEC/Rec2-related protein" evidence="7">
    <location>
        <begin position="179"/>
        <end position="410"/>
    </location>
</feature>
<reference evidence="8 9" key="1">
    <citation type="submission" date="2016-08" db="EMBL/GenBank/DDBJ databases">
        <title>Complete Genome Sequence Of The Indigo Reducing Clostridium isatidis DSM15098.</title>
        <authorList>
            <person name="Little G.T."/>
            <person name="Minton N.P."/>
        </authorList>
    </citation>
    <scope>NUCLEOTIDE SEQUENCE [LARGE SCALE GENOMIC DNA]</scope>
    <source>
        <strain evidence="8 9">DSM 15098</strain>
    </source>
</reference>
<name>A0A343JDS7_9CLOT</name>
<feature type="transmembrane region" description="Helical" evidence="6">
    <location>
        <begin position="345"/>
        <end position="369"/>
    </location>
</feature>
<feature type="transmembrane region" description="Helical" evidence="6">
    <location>
        <begin position="263"/>
        <end position="281"/>
    </location>
</feature>
<organism evidence="8 9">
    <name type="scientific">Clostridium isatidis</name>
    <dbReference type="NCBI Taxonomy" id="182773"/>
    <lineage>
        <taxon>Bacteria</taxon>
        <taxon>Bacillati</taxon>
        <taxon>Bacillota</taxon>
        <taxon>Clostridia</taxon>
        <taxon>Eubacteriales</taxon>
        <taxon>Clostridiaceae</taxon>
        <taxon>Clostridium</taxon>
    </lineage>
</organism>
<feature type="transmembrane region" description="Helical" evidence="6">
    <location>
        <begin position="319"/>
        <end position="339"/>
    </location>
</feature>
<proteinExistence type="predicted"/>
<feature type="transmembrane region" description="Helical" evidence="6">
    <location>
        <begin position="376"/>
        <end position="395"/>
    </location>
</feature>
<keyword evidence="9" id="KW-1185">Reference proteome</keyword>
<dbReference type="AlphaFoldDB" id="A0A343JDS7"/>
<gene>
    <name evidence="8" type="ORF">BEN51_09385</name>
</gene>
<evidence type="ECO:0000256" key="4">
    <source>
        <dbReference type="ARBA" id="ARBA00022989"/>
    </source>
</evidence>
<feature type="transmembrane region" description="Helical" evidence="6">
    <location>
        <begin position="7"/>
        <end position="26"/>
    </location>
</feature>
<evidence type="ECO:0000313" key="8">
    <source>
        <dbReference type="EMBL" id="ASW43685.1"/>
    </source>
</evidence>
<dbReference type="PANTHER" id="PTHR30619">
    <property type="entry name" value="DNA INTERNALIZATION/COMPETENCE PROTEIN COMEC/REC2"/>
    <property type="match status" value="1"/>
</dbReference>
<feature type="transmembrane region" description="Helical" evidence="6">
    <location>
        <begin position="287"/>
        <end position="307"/>
    </location>
</feature>
<evidence type="ECO:0000256" key="1">
    <source>
        <dbReference type="ARBA" id="ARBA00004651"/>
    </source>
</evidence>
<feature type="transmembrane region" description="Helical" evidence="6">
    <location>
        <begin position="407"/>
        <end position="426"/>
    </location>
</feature>
<keyword evidence="5 6" id="KW-0472">Membrane</keyword>
<dbReference type="InterPro" id="IPR004477">
    <property type="entry name" value="ComEC_N"/>
</dbReference>
<evidence type="ECO:0000259" key="7">
    <source>
        <dbReference type="Pfam" id="PF03772"/>
    </source>
</evidence>
<feature type="transmembrane region" description="Helical" evidence="6">
    <location>
        <begin position="229"/>
        <end position="251"/>
    </location>
</feature>
<dbReference type="RefSeq" id="WP_119865819.1">
    <property type="nucleotide sequence ID" value="NZ_CP016786.1"/>
</dbReference>
<evidence type="ECO:0000256" key="3">
    <source>
        <dbReference type="ARBA" id="ARBA00022692"/>
    </source>
</evidence>
<dbReference type="Proteomes" id="UP000264883">
    <property type="component" value="Chromosome"/>
</dbReference>
<feature type="transmembrane region" description="Helical" evidence="6">
    <location>
        <begin position="433"/>
        <end position="450"/>
    </location>
</feature>
<keyword evidence="3 6" id="KW-0812">Transmembrane</keyword>
<sequence>MNYNYRINILVYIFLSFIFGSYSYVLYDESKWLAVIVASCFFILLIFYKGIKFSFLIMIFFFVPIINSYNYYNINFSKNEEIRIESLNSYGAIGKIKGRTVYLSGNIKEISSGDRIKVKGSFKKDIDREKGVLGSYKVDSYKHLKSDLISKVYNLREKIFYNIRSKLGYRRAAIITSISFGYTEYLDNSDEMDMKKLGILHALSVSGLHMAIVYSIIKKFLGEKAAAFLSVFYVIFTGAALATVRSYIMMLTTSFAMSFKRNYNPLAGLSLGGIIIILFKPYSIFNIGFQLSFLATLGIILFNKIINKKLYKFPKYIRESISICISSQIFTFPVVVYAFKEFSLGFLLGNLIVVPFMNIIVVIGNLLLLFLKVKLLFNYLIFISYYITRLIDLLIDLLNSLVPNIIYLNEYIAKFYFIILITTYFYKKNMRRIIVFPFFIALLYIFNLFYSPYPKIEYYHEGIISISYKTSKKLFYLHDNIKSEKIELITMAKEKYKYFNRVNIGKKYNLKKYNNNLLLECYDKKYLLKVSRDENVEAYDIIDFKNGSFSKIVLIKDKIMPVY</sequence>
<evidence type="ECO:0000256" key="2">
    <source>
        <dbReference type="ARBA" id="ARBA00022475"/>
    </source>
</evidence>
<evidence type="ECO:0000313" key="9">
    <source>
        <dbReference type="Proteomes" id="UP000264883"/>
    </source>
</evidence>
<dbReference type="InterPro" id="IPR052159">
    <property type="entry name" value="Competence_DNA_uptake"/>
</dbReference>
<feature type="transmembrane region" description="Helical" evidence="6">
    <location>
        <begin position="197"/>
        <end position="217"/>
    </location>
</feature>
<dbReference type="PANTHER" id="PTHR30619:SF1">
    <property type="entry name" value="RECOMBINATION PROTEIN 2"/>
    <property type="match status" value="1"/>
</dbReference>
<dbReference type="OrthoDB" id="9761531at2"/>
<keyword evidence="4 6" id="KW-1133">Transmembrane helix</keyword>
<dbReference type="EMBL" id="CP016786">
    <property type="protein sequence ID" value="ASW43685.1"/>
    <property type="molecule type" value="Genomic_DNA"/>
</dbReference>
<dbReference type="NCBIfam" id="TIGR00360">
    <property type="entry name" value="ComEC_N-term"/>
    <property type="match status" value="1"/>
</dbReference>